<evidence type="ECO:0000256" key="1">
    <source>
        <dbReference type="ARBA" id="ARBA00023015"/>
    </source>
</evidence>
<evidence type="ECO:0000256" key="3">
    <source>
        <dbReference type="ARBA" id="ARBA00023242"/>
    </source>
</evidence>
<dbReference type="AlphaFoldDB" id="A0A9Q0HXE8"/>
<dbReference type="OrthoDB" id="49309at2759"/>
<feature type="compositionally biased region" description="Basic and acidic residues" evidence="4">
    <location>
        <begin position="189"/>
        <end position="208"/>
    </location>
</feature>
<dbReference type="PANTHER" id="PTHR16088:SF3">
    <property type="entry name" value="GON-4-LIKE PROTEIN"/>
    <property type="match status" value="1"/>
</dbReference>
<name>A0A9Q0HXE8_9POAL</name>
<feature type="region of interest" description="Disordered" evidence="4">
    <location>
        <begin position="165"/>
        <end position="209"/>
    </location>
</feature>
<dbReference type="GO" id="GO:0003712">
    <property type="term" value="F:transcription coregulator activity"/>
    <property type="evidence" value="ECO:0007669"/>
    <property type="project" value="TreeGrafter"/>
</dbReference>
<gene>
    <name evidence="5" type="ORF">LUZ63_000967</name>
</gene>
<feature type="region of interest" description="Disordered" evidence="4">
    <location>
        <begin position="1"/>
        <end position="81"/>
    </location>
</feature>
<comment type="caution">
    <text evidence="5">The sequence shown here is derived from an EMBL/GenBank/DDBJ whole genome shotgun (WGS) entry which is preliminary data.</text>
</comment>
<evidence type="ECO:0000313" key="6">
    <source>
        <dbReference type="Proteomes" id="UP001151287"/>
    </source>
</evidence>
<feature type="compositionally biased region" description="Low complexity" evidence="4">
    <location>
        <begin position="670"/>
        <end position="680"/>
    </location>
</feature>
<feature type="compositionally biased region" description="Polar residues" evidence="4">
    <location>
        <begin position="26"/>
        <end position="35"/>
    </location>
</feature>
<keyword evidence="3" id="KW-0539">Nucleus</keyword>
<dbReference type="GO" id="GO:0006355">
    <property type="term" value="P:regulation of DNA-templated transcription"/>
    <property type="evidence" value="ECO:0007669"/>
    <property type="project" value="TreeGrafter"/>
</dbReference>
<feature type="compositionally biased region" description="Polar residues" evidence="4">
    <location>
        <begin position="1030"/>
        <end position="1042"/>
    </location>
</feature>
<sequence length="1056" mass="118183">MEPEEVEEEEDLDFVPFLREDIPSDDGSSGLTSENEGAGPTPTEESPLDVNNNNNNNRDNGLAEGPSGQMELTTGLSMGEEEDDAICKRTRARFSLENYSLDELEAFLQESDEDGGGPNVDEEEEYRRFLAAVLTDELPYNTEEVGVADEDENDADFELEIEEALESEPDEPVDNTLNETQARGSGAHRRPETRQKKRMKESSSDTHQSHLVMGLMKTAPLRPLLPYVTHTQVTVASAPSMPGQLFGFTAQQIGQLYVMLHEHVQLLVQVFSISVLDPARQQVASEIQNLIKEMMVKREEALTGKRVAHSMSCFLAPHLCSTVSCNANGKPKSVTWMPSIDGPIFSVLDVMPIRLAKNYLEDVAASVVRYKQSHLESTVDKSYTKREPLFPMPITRSILLADNGSDISSMTDKGQQQPKKTLAATLVEGSMKQTIALVPTDIARLAKRFYSLFNSEMLPHKPPVSAVANRVLFTDAEDRLLAMGLMDYNTDWEAIQKHYLPCKSTHQIFVRQKNRCSSKAPDNPIKVVRRMKTAPLGPDEIKQIQEGLKLYKNDWSLVWKLVVPHRDPSLLPRQWRVAMGTQKSYAKCQVIKEKRRKYEAKRRKKIALVANSRDINTEEENEIDEGLNEEYENDNNAYEEEAYVHEAFLADSEHRDDPNTSSIPQEVTGQSTSNLNNNSQSLAPLATRFSTPNSTSKESSSLPLPNRRKKVYKVVKLAPDLPPVNLPPSVRVISRARFNTSQTVATNDTSLSKVEPPKQLNLFPDSTHNSNSQTEAEFQMHPLLFQMTPDQQLSLYRPIATRPMNDNSSSGYSEFCKEVSGDSRTLAFHPLLQRISTDNGLDSQRNCCTERERGNNNLDLNIRLYSSPCGANNNTLMDSVDANVCVNLEAGNAFCLEQRTVQQVAEAQNSSGYLQTEALMINEDSIQGIVMEQEELSDSEDGGDDSEHVEFECEEMADSDDEQSPVLDTLVCHSEKNHPIGQRDASALVQELNQANSRRPKQKKESRKDGSMQNKTELKPRKGRGRETKVNPQSDPGTSNRPISAPRKPRKGPVLK</sequence>
<organism evidence="5 6">
    <name type="scientific">Rhynchospora breviuscula</name>
    <dbReference type="NCBI Taxonomy" id="2022672"/>
    <lineage>
        <taxon>Eukaryota</taxon>
        <taxon>Viridiplantae</taxon>
        <taxon>Streptophyta</taxon>
        <taxon>Embryophyta</taxon>
        <taxon>Tracheophyta</taxon>
        <taxon>Spermatophyta</taxon>
        <taxon>Magnoliopsida</taxon>
        <taxon>Liliopsida</taxon>
        <taxon>Poales</taxon>
        <taxon>Cyperaceae</taxon>
        <taxon>Cyperoideae</taxon>
        <taxon>Rhynchosporeae</taxon>
        <taxon>Rhynchospora</taxon>
    </lineage>
</organism>
<dbReference type="GO" id="GO:0005634">
    <property type="term" value="C:nucleus"/>
    <property type="evidence" value="ECO:0007669"/>
    <property type="project" value="TreeGrafter"/>
</dbReference>
<proteinExistence type="predicted"/>
<reference evidence="5" key="1">
    <citation type="journal article" date="2022" name="Cell">
        <title>Repeat-based holocentromeres influence genome architecture and karyotype evolution.</title>
        <authorList>
            <person name="Hofstatter P.G."/>
            <person name="Thangavel G."/>
            <person name="Lux T."/>
            <person name="Neumann P."/>
            <person name="Vondrak T."/>
            <person name="Novak P."/>
            <person name="Zhang M."/>
            <person name="Costa L."/>
            <person name="Castellani M."/>
            <person name="Scott A."/>
            <person name="Toegelov H."/>
            <person name="Fuchs J."/>
            <person name="Mata-Sucre Y."/>
            <person name="Dias Y."/>
            <person name="Vanzela A.L.L."/>
            <person name="Huettel B."/>
            <person name="Almeida C.C.S."/>
            <person name="Simkova H."/>
            <person name="Souza G."/>
            <person name="Pedrosa-Harand A."/>
            <person name="Macas J."/>
            <person name="Mayer K.F.X."/>
            <person name="Houben A."/>
            <person name="Marques A."/>
        </authorList>
    </citation>
    <scope>NUCLEOTIDE SEQUENCE</scope>
    <source>
        <strain evidence="5">RhyBre1mFocal</strain>
    </source>
</reference>
<protein>
    <submittedName>
        <fullName evidence="5">Uncharacterized protein</fullName>
    </submittedName>
</protein>
<keyword evidence="2" id="KW-0804">Transcription</keyword>
<accession>A0A9Q0HXE8</accession>
<feature type="compositionally biased region" description="Polar residues" evidence="4">
    <location>
        <begin position="659"/>
        <end position="669"/>
    </location>
</feature>
<evidence type="ECO:0000256" key="4">
    <source>
        <dbReference type="SAM" id="MobiDB-lite"/>
    </source>
</evidence>
<feature type="region of interest" description="Disordered" evidence="4">
    <location>
        <begin position="979"/>
        <end position="1056"/>
    </location>
</feature>
<feature type="compositionally biased region" description="Acidic residues" evidence="4">
    <location>
        <begin position="1"/>
        <end position="13"/>
    </location>
</feature>
<dbReference type="InterPro" id="IPR052435">
    <property type="entry name" value="YY1-Transcr_Regul"/>
</dbReference>
<feature type="compositionally biased region" description="Basic residues" evidence="4">
    <location>
        <begin position="1047"/>
        <end position="1056"/>
    </location>
</feature>
<keyword evidence="6" id="KW-1185">Reference proteome</keyword>
<evidence type="ECO:0000256" key="2">
    <source>
        <dbReference type="ARBA" id="ARBA00023163"/>
    </source>
</evidence>
<feature type="compositionally biased region" description="Basic and acidic residues" evidence="4">
    <location>
        <begin position="1006"/>
        <end position="1029"/>
    </location>
</feature>
<feature type="region of interest" description="Disordered" evidence="4">
    <location>
        <begin position="652"/>
        <end position="680"/>
    </location>
</feature>
<dbReference type="Proteomes" id="UP001151287">
    <property type="component" value="Unassembled WGS sequence"/>
</dbReference>
<dbReference type="EMBL" id="JAMQYH010000001">
    <property type="protein sequence ID" value="KAJ1701188.1"/>
    <property type="molecule type" value="Genomic_DNA"/>
</dbReference>
<keyword evidence="1" id="KW-0805">Transcription regulation</keyword>
<dbReference type="PANTHER" id="PTHR16088">
    <property type="entry name" value="YY1 ASSOCIATED PROTEIN-RELATED"/>
    <property type="match status" value="1"/>
</dbReference>
<evidence type="ECO:0000313" key="5">
    <source>
        <dbReference type="EMBL" id="KAJ1701188.1"/>
    </source>
</evidence>